<dbReference type="InterPro" id="IPR003767">
    <property type="entry name" value="Malate/L-lactate_DH-like"/>
</dbReference>
<dbReference type="Gene3D" id="1.10.1530.10">
    <property type="match status" value="1"/>
</dbReference>
<dbReference type="GO" id="GO:0016491">
    <property type="term" value="F:oxidoreductase activity"/>
    <property type="evidence" value="ECO:0007669"/>
    <property type="project" value="UniProtKB-KW"/>
</dbReference>
<proteinExistence type="inferred from homology"/>
<reference evidence="3" key="1">
    <citation type="submission" date="2021-01" db="EMBL/GenBank/DDBJ databases">
        <title>Microvirga sp.</title>
        <authorList>
            <person name="Kim M.K."/>
        </authorList>
    </citation>
    <scope>NUCLEOTIDE SEQUENCE</scope>
    <source>
        <strain evidence="3">5420S-16</strain>
    </source>
</reference>
<organism evidence="3 4">
    <name type="scientific">Microvirga aerilata</name>
    <dbReference type="NCBI Taxonomy" id="670292"/>
    <lineage>
        <taxon>Bacteria</taxon>
        <taxon>Pseudomonadati</taxon>
        <taxon>Pseudomonadota</taxon>
        <taxon>Alphaproteobacteria</taxon>
        <taxon>Hyphomicrobiales</taxon>
        <taxon>Methylobacteriaceae</taxon>
        <taxon>Microvirga</taxon>
    </lineage>
</organism>
<dbReference type="SUPFAM" id="SSF89733">
    <property type="entry name" value="L-sulfolactate dehydrogenase-like"/>
    <property type="match status" value="1"/>
</dbReference>
<dbReference type="PANTHER" id="PTHR11091">
    <property type="entry name" value="OXIDOREDUCTASE-RELATED"/>
    <property type="match status" value="1"/>
</dbReference>
<dbReference type="Gene3D" id="3.30.1370.60">
    <property type="entry name" value="Hypothetical oxidoreductase yiak, domain 2"/>
    <property type="match status" value="1"/>
</dbReference>
<name>A0A936ZIW2_9HYPH</name>
<dbReference type="InterPro" id="IPR043144">
    <property type="entry name" value="Mal/L-sulf/L-lact_DH-like_ah"/>
</dbReference>
<evidence type="ECO:0000313" key="4">
    <source>
        <dbReference type="Proteomes" id="UP000605848"/>
    </source>
</evidence>
<evidence type="ECO:0000313" key="3">
    <source>
        <dbReference type="EMBL" id="MBL0406790.1"/>
    </source>
</evidence>
<dbReference type="EMBL" id="JAEQMY010000051">
    <property type="protein sequence ID" value="MBL0406790.1"/>
    <property type="molecule type" value="Genomic_DNA"/>
</dbReference>
<gene>
    <name evidence="3" type="ORF">JKG68_22855</name>
</gene>
<dbReference type="InterPro" id="IPR036111">
    <property type="entry name" value="Mal/L-sulfo/L-lacto_DH-like_sf"/>
</dbReference>
<dbReference type="Pfam" id="PF02615">
    <property type="entry name" value="Ldh_2"/>
    <property type="match status" value="1"/>
</dbReference>
<accession>A0A936ZIW2</accession>
<dbReference type="Gene3D" id="3.30.60.50">
    <property type="entry name" value="Hypothetical oxidoreductase yiak, domain 3"/>
    <property type="match status" value="1"/>
</dbReference>
<dbReference type="RefSeq" id="WP_202063651.1">
    <property type="nucleotide sequence ID" value="NZ_JAEQMY010000051.1"/>
</dbReference>
<evidence type="ECO:0000256" key="1">
    <source>
        <dbReference type="ARBA" id="ARBA00006056"/>
    </source>
</evidence>
<protein>
    <submittedName>
        <fullName evidence="3">Ldh family oxidoreductase</fullName>
    </submittedName>
</protein>
<keyword evidence="2" id="KW-0560">Oxidoreductase</keyword>
<comment type="caution">
    <text evidence="3">The sequence shown here is derived from an EMBL/GenBank/DDBJ whole genome shotgun (WGS) entry which is preliminary data.</text>
</comment>
<keyword evidence="4" id="KW-1185">Reference proteome</keyword>
<comment type="similarity">
    <text evidence="1">Belongs to the LDH2/MDH2 oxidoreductase family.</text>
</comment>
<dbReference type="InterPro" id="IPR043143">
    <property type="entry name" value="Mal/L-sulf/L-lact_DH-like_NADP"/>
</dbReference>
<dbReference type="AlphaFoldDB" id="A0A936ZIW2"/>
<dbReference type="PANTHER" id="PTHR11091:SF0">
    <property type="entry name" value="MALATE DEHYDROGENASE"/>
    <property type="match status" value="1"/>
</dbReference>
<sequence length="344" mass="36483">MPVVPVLEVRDVAGKALAQAGIPPANATIQLEILLEAELRGIPSHGLLRLDRIVQRIGNGVADPHTRGRFTWRSQSFLSVDGQMGLGPVVAKAALDAIQDRARETGVALAAVSNSNHIGMLGWYAENVAASGQILIALSTSEALVHPWGGRKALIGTNPIAIGVPAGDELFVMDTATSIVSMGEIHDHAHRGAPIPRHWALDANGNPTTDADEAKSGAIAPFGGAKGYSLGLAFELLVTGLCGSAIGRDVRGTLDATEVCNKGDLFIVIDGPQPHLSAYLDIIRNTEPADGFERVLVPGDRARACREKYLVEGLPIVDEVWERLQVLAKTPLLPQQHTAQRAHL</sequence>
<dbReference type="Proteomes" id="UP000605848">
    <property type="component" value="Unassembled WGS sequence"/>
</dbReference>
<evidence type="ECO:0000256" key="2">
    <source>
        <dbReference type="ARBA" id="ARBA00023002"/>
    </source>
</evidence>